<organism evidence="2 3">
    <name type="scientific">Rhinolophus ferrumequinum</name>
    <name type="common">Greater horseshoe bat</name>
    <dbReference type="NCBI Taxonomy" id="59479"/>
    <lineage>
        <taxon>Eukaryota</taxon>
        <taxon>Metazoa</taxon>
        <taxon>Chordata</taxon>
        <taxon>Craniata</taxon>
        <taxon>Vertebrata</taxon>
        <taxon>Euteleostomi</taxon>
        <taxon>Mammalia</taxon>
        <taxon>Eutheria</taxon>
        <taxon>Laurasiatheria</taxon>
        <taxon>Chiroptera</taxon>
        <taxon>Yinpterochiroptera</taxon>
        <taxon>Rhinolophoidea</taxon>
        <taxon>Rhinolophidae</taxon>
        <taxon>Rhinolophinae</taxon>
        <taxon>Rhinolophus</taxon>
    </lineage>
</organism>
<evidence type="ECO:0000313" key="3">
    <source>
        <dbReference type="Proteomes" id="UP000585614"/>
    </source>
</evidence>
<comment type="caution">
    <text evidence="2">The sequence shown here is derived from an EMBL/GenBank/DDBJ whole genome shotgun (WGS) entry which is preliminary data.</text>
</comment>
<name>A0A7J7RXJ8_RHIFE</name>
<feature type="compositionally biased region" description="Polar residues" evidence="1">
    <location>
        <begin position="1"/>
        <end position="15"/>
    </location>
</feature>
<protein>
    <submittedName>
        <fullName evidence="2">Uncharacterized protein</fullName>
    </submittedName>
</protein>
<feature type="region of interest" description="Disordered" evidence="1">
    <location>
        <begin position="1"/>
        <end position="38"/>
    </location>
</feature>
<evidence type="ECO:0000313" key="2">
    <source>
        <dbReference type="EMBL" id="KAF6280916.1"/>
    </source>
</evidence>
<dbReference type="AlphaFoldDB" id="A0A7J7RXJ8"/>
<accession>A0A7J7RXJ8</accession>
<feature type="region of interest" description="Disordered" evidence="1">
    <location>
        <begin position="67"/>
        <end position="92"/>
    </location>
</feature>
<proteinExistence type="predicted"/>
<sequence length="190" mass="20810">MGFRSAHNNEQNNKGHYQEPQVTAREAETGLPHSQSISGGGLCPLQCVDRGHLPKLSDLVLEAADRRQRPAPPPRGHVRSSQGPSVGVGSRPTRARTGWHRWLFETCYCFPRSSDGPFKGHFVCVWLAVFLNSSDTTLGDETSTAQTVLPNAVTRLFLPPTLPPPQVACKFICYPKQNNKLSLANPLSAL</sequence>
<gene>
    <name evidence="2" type="ORF">mRhiFer1_009295</name>
</gene>
<reference evidence="2 3" key="1">
    <citation type="journal article" date="2020" name="Nature">
        <title>Six reference-quality genomes reveal evolution of bat adaptations.</title>
        <authorList>
            <person name="Jebb D."/>
            <person name="Huang Z."/>
            <person name="Pippel M."/>
            <person name="Hughes G.M."/>
            <person name="Lavrichenko K."/>
            <person name="Devanna P."/>
            <person name="Winkler S."/>
            <person name="Jermiin L.S."/>
            <person name="Skirmuntt E.C."/>
            <person name="Katzourakis A."/>
            <person name="Burkitt-Gray L."/>
            <person name="Ray D.A."/>
            <person name="Sullivan K.A.M."/>
            <person name="Roscito J.G."/>
            <person name="Kirilenko B.M."/>
            <person name="Davalos L.M."/>
            <person name="Corthals A.P."/>
            <person name="Power M.L."/>
            <person name="Jones G."/>
            <person name="Ransome R.D."/>
            <person name="Dechmann D.K.N."/>
            <person name="Locatelli A.G."/>
            <person name="Puechmaille S.J."/>
            <person name="Fedrigo O."/>
            <person name="Jarvis E.D."/>
            <person name="Hiller M."/>
            <person name="Vernes S.C."/>
            <person name="Myers E.W."/>
            <person name="Teeling E.C."/>
        </authorList>
    </citation>
    <scope>NUCLEOTIDE SEQUENCE [LARGE SCALE GENOMIC DNA]</scope>
    <source>
        <strain evidence="2">MRhiFer1</strain>
        <tissue evidence="2">Lung</tissue>
    </source>
</reference>
<dbReference type="Proteomes" id="UP000585614">
    <property type="component" value="Unassembled WGS sequence"/>
</dbReference>
<evidence type="ECO:0000256" key="1">
    <source>
        <dbReference type="SAM" id="MobiDB-lite"/>
    </source>
</evidence>
<dbReference type="EMBL" id="JACAGC010000024">
    <property type="protein sequence ID" value="KAF6280916.1"/>
    <property type="molecule type" value="Genomic_DNA"/>
</dbReference>